<keyword evidence="1" id="KW-0812">Transmembrane</keyword>
<gene>
    <name evidence="2" type="ORF">PPRIM_AZ9-3.1.T0510082</name>
</gene>
<evidence type="ECO:0000256" key="1">
    <source>
        <dbReference type="SAM" id="Phobius"/>
    </source>
</evidence>
<sequence>MNQGNQSQQQVNNYHNPLEDQLNYKNYYRIMVLLFAILVILGIMQTYQFTQYKREKLLTFL</sequence>
<name>A0A8S1MA99_PARPR</name>
<keyword evidence="1" id="KW-0472">Membrane</keyword>
<comment type="caution">
    <text evidence="2">The sequence shown here is derived from an EMBL/GenBank/DDBJ whole genome shotgun (WGS) entry which is preliminary data.</text>
</comment>
<dbReference type="OMA" id="EDQLNYK"/>
<keyword evidence="1" id="KW-1133">Transmembrane helix</keyword>
<accession>A0A8S1MA99</accession>
<dbReference type="Proteomes" id="UP000688137">
    <property type="component" value="Unassembled WGS sequence"/>
</dbReference>
<evidence type="ECO:0000313" key="3">
    <source>
        <dbReference type="Proteomes" id="UP000688137"/>
    </source>
</evidence>
<protein>
    <submittedName>
        <fullName evidence="2">Uncharacterized protein</fullName>
    </submittedName>
</protein>
<feature type="transmembrane region" description="Helical" evidence="1">
    <location>
        <begin position="27"/>
        <end position="47"/>
    </location>
</feature>
<proteinExistence type="predicted"/>
<keyword evidence="3" id="KW-1185">Reference proteome</keyword>
<organism evidence="2 3">
    <name type="scientific">Paramecium primaurelia</name>
    <dbReference type="NCBI Taxonomy" id="5886"/>
    <lineage>
        <taxon>Eukaryota</taxon>
        <taxon>Sar</taxon>
        <taxon>Alveolata</taxon>
        <taxon>Ciliophora</taxon>
        <taxon>Intramacronucleata</taxon>
        <taxon>Oligohymenophorea</taxon>
        <taxon>Peniculida</taxon>
        <taxon>Parameciidae</taxon>
        <taxon>Paramecium</taxon>
    </lineage>
</organism>
<dbReference type="EMBL" id="CAJJDM010000051">
    <property type="protein sequence ID" value="CAD8073496.1"/>
    <property type="molecule type" value="Genomic_DNA"/>
</dbReference>
<evidence type="ECO:0000313" key="2">
    <source>
        <dbReference type="EMBL" id="CAD8073496.1"/>
    </source>
</evidence>
<dbReference type="AlphaFoldDB" id="A0A8S1MA99"/>
<reference evidence="2" key="1">
    <citation type="submission" date="2021-01" db="EMBL/GenBank/DDBJ databases">
        <authorList>
            <consortium name="Genoscope - CEA"/>
            <person name="William W."/>
        </authorList>
    </citation>
    <scope>NUCLEOTIDE SEQUENCE</scope>
</reference>